<organism evidence="7 8">
    <name type="scientific">Gossypium australe</name>
    <dbReference type="NCBI Taxonomy" id="47621"/>
    <lineage>
        <taxon>Eukaryota</taxon>
        <taxon>Viridiplantae</taxon>
        <taxon>Streptophyta</taxon>
        <taxon>Embryophyta</taxon>
        <taxon>Tracheophyta</taxon>
        <taxon>Spermatophyta</taxon>
        <taxon>Magnoliopsida</taxon>
        <taxon>eudicotyledons</taxon>
        <taxon>Gunneridae</taxon>
        <taxon>Pentapetalae</taxon>
        <taxon>rosids</taxon>
        <taxon>malvids</taxon>
        <taxon>Malvales</taxon>
        <taxon>Malvaceae</taxon>
        <taxon>Malvoideae</taxon>
        <taxon>Gossypium</taxon>
    </lineage>
</organism>
<sequence>MSNWYTEYIRANPKAQPPPPPPIPEPALVAPQVVEASKDDDPERVEFWLENTIRVFDELSCTPEECIKCAISLLRDSAYQLWNTLVSVKRKEFLELKQDRMTVTEYEREFVRLSKYARECVSSEAIMCKRFEDGLNEDICLYVGVLELKEFVVLVDRACKAKELAKEKRRAEIKHHSGECRANEKACIRCGSLDHFIRDCLEVGKKEKSQNARPRSAARGRPQRNPGNKMSRKNSSREQTVRVEGVIAFRLILCYCRLMSLMSSLGWIDEQDGSPVVISSLLTQKYLRKGYEAYLAIVMNTKEIELKMESVPIVCEYPDVFPEEFLGLPLIREIEFGIELAAGTTPISIAPYRMAPTELKELKAQLQELTDKGFARSIFSPWGAPILFVKKKDGSMRLCIDYLQLNKGATTFSKIDLRFGYYQLRINDSDVPKIAFRTRYDHYEFLVMPFGLTNALAIFMDLMNHIFWPYLDKFVVVFIDDILIYSRDVNEYAEHLRKVLQILRDKKFYAKFSKSEFWLKEVGFLGHIVSGDGIRVDLSKISAIVEWKPPRNVTEVRSFLGLAGYYRRFVKGFSMIATPITRLLQKDMKFEWTERCQQGFEKLKALLTEAPVLVQPEPGREFVVYSDASMNGLGCVLMQEGKVIAYASRQLKPHEKNYPTYGLELAIIVFALKIWRHHLYGERWLELIKDYDLLVDYHWGKATVVANSLSRKSLFALRAMNTRMALLDDGSILAELRARPLFLQEICAAQKEDNNLQAKRVPCESDVESDFRVNLDGCLTFQDKILEDMLRCSVLEFQGNWEKYLPLVEFAYDNGFQSSLKMAPYEALYGRKYRTPLYWNELREKQIHGVDLIRETEEKVKVIRECLKAASNRQKSYSDLKRKEIKFRVGDKVFLKVSPWRKILIFGRKGKLSPRFIRRYEVNERIGPVAYHFGLAT</sequence>
<name>A0A5B6X387_9ROSI</name>
<dbReference type="InterPro" id="IPR056924">
    <property type="entry name" value="SH3_Tf2-1"/>
</dbReference>
<dbReference type="GO" id="GO:0003824">
    <property type="term" value="F:catalytic activity"/>
    <property type="evidence" value="ECO:0007669"/>
    <property type="project" value="UniProtKB-KW"/>
</dbReference>
<feature type="domain" description="Tf2-1-like SH3-like" evidence="6">
    <location>
        <begin position="890"/>
        <end position="935"/>
    </location>
</feature>
<evidence type="ECO:0000313" key="7">
    <source>
        <dbReference type="EMBL" id="KAA3487552.1"/>
    </source>
</evidence>
<dbReference type="InterPro" id="IPR036397">
    <property type="entry name" value="RNaseH_sf"/>
</dbReference>
<feature type="domain" description="Reverse transcriptase" evidence="3">
    <location>
        <begin position="395"/>
        <end position="528"/>
    </location>
</feature>
<dbReference type="Gene3D" id="3.30.70.270">
    <property type="match status" value="2"/>
</dbReference>
<dbReference type="Pfam" id="PF17919">
    <property type="entry name" value="RT_RNaseH_2"/>
    <property type="match status" value="1"/>
</dbReference>
<protein>
    <submittedName>
        <fullName evidence="7">DNA/RNA polymerases superfamily protein</fullName>
    </submittedName>
</protein>
<evidence type="ECO:0000256" key="1">
    <source>
        <dbReference type="ARBA" id="ARBA00023268"/>
    </source>
</evidence>
<evidence type="ECO:0000256" key="2">
    <source>
        <dbReference type="SAM" id="MobiDB-lite"/>
    </source>
</evidence>
<gene>
    <name evidence="7" type="ORF">EPI10_031369</name>
</gene>
<dbReference type="PANTHER" id="PTHR37984">
    <property type="entry name" value="PROTEIN CBG26694"/>
    <property type="match status" value="1"/>
</dbReference>
<dbReference type="EMBL" id="SMMG02000001">
    <property type="protein sequence ID" value="KAA3487552.1"/>
    <property type="molecule type" value="Genomic_DNA"/>
</dbReference>
<dbReference type="OrthoDB" id="656055at2759"/>
<comment type="caution">
    <text evidence="7">The sequence shown here is derived from an EMBL/GenBank/DDBJ whole genome shotgun (WGS) entry which is preliminary data.</text>
</comment>
<dbReference type="FunFam" id="3.30.70.270:FF:000020">
    <property type="entry name" value="Transposon Tf2-6 polyprotein-like Protein"/>
    <property type="match status" value="1"/>
</dbReference>
<dbReference type="SUPFAM" id="SSF56672">
    <property type="entry name" value="DNA/RNA polymerases"/>
    <property type="match status" value="1"/>
</dbReference>
<keyword evidence="1" id="KW-0511">Multifunctional enzyme</keyword>
<dbReference type="Pfam" id="PF24626">
    <property type="entry name" value="SH3_Tf2-1"/>
    <property type="match status" value="1"/>
</dbReference>
<evidence type="ECO:0000259" key="5">
    <source>
        <dbReference type="Pfam" id="PF17919"/>
    </source>
</evidence>
<feature type="region of interest" description="Disordered" evidence="2">
    <location>
        <begin position="207"/>
        <end position="238"/>
    </location>
</feature>
<keyword evidence="8" id="KW-1185">Reference proteome</keyword>
<dbReference type="CDD" id="cd09274">
    <property type="entry name" value="RNase_HI_RT_Ty3"/>
    <property type="match status" value="1"/>
</dbReference>
<accession>A0A5B6X387</accession>
<dbReference type="InterPro" id="IPR050951">
    <property type="entry name" value="Retrovirus_Pol_polyprotein"/>
</dbReference>
<evidence type="ECO:0000259" key="4">
    <source>
        <dbReference type="Pfam" id="PF03732"/>
    </source>
</evidence>
<dbReference type="InterPro" id="IPR000477">
    <property type="entry name" value="RT_dom"/>
</dbReference>
<dbReference type="InterPro" id="IPR043128">
    <property type="entry name" value="Rev_trsase/Diguanyl_cyclase"/>
</dbReference>
<feature type="domain" description="Reverse transcriptase/retrotransposon-derived protein RNase H-like" evidence="5">
    <location>
        <begin position="592"/>
        <end position="683"/>
    </location>
</feature>
<dbReference type="Gene3D" id="3.30.420.10">
    <property type="entry name" value="Ribonuclease H-like superfamily/Ribonuclease H"/>
    <property type="match status" value="1"/>
</dbReference>
<dbReference type="GO" id="GO:0003676">
    <property type="term" value="F:nucleic acid binding"/>
    <property type="evidence" value="ECO:0007669"/>
    <property type="project" value="InterPro"/>
</dbReference>
<dbReference type="Pfam" id="PF00078">
    <property type="entry name" value="RVT_1"/>
    <property type="match status" value="1"/>
</dbReference>
<dbReference type="Gene3D" id="4.10.60.10">
    <property type="entry name" value="Zinc finger, CCHC-type"/>
    <property type="match status" value="1"/>
</dbReference>
<evidence type="ECO:0000313" key="8">
    <source>
        <dbReference type="Proteomes" id="UP000325315"/>
    </source>
</evidence>
<dbReference type="Pfam" id="PF03732">
    <property type="entry name" value="Retrotrans_gag"/>
    <property type="match status" value="1"/>
</dbReference>
<dbReference type="CDD" id="cd01647">
    <property type="entry name" value="RT_LTR"/>
    <property type="match status" value="1"/>
</dbReference>
<dbReference type="Proteomes" id="UP000325315">
    <property type="component" value="Unassembled WGS sequence"/>
</dbReference>
<dbReference type="Gene3D" id="3.10.10.10">
    <property type="entry name" value="HIV Type 1 Reverse Transcriptase, subunit A, domain 1"/>
    <property type="match status" value="2"/>
</dbReference>
<dbReference type="InterPro" id="IPR005162">
    <property type="entry name" value="Retrotrans_gag_dom"/>
</dbReference>
<dbReference type="PANTHER" id="PTHR37984:SF5">
    <property type="entry name" value="PROTEIN NYNRIN-LIKE"/>
    <property type="match status" value="1"/>
</dbReference>
<dbReference type="InterPro" id="IPR041577">
    <property type="entry name" value="RT_RNaseH_2"/>
</dbReference>
<evidence type="ECO:0000259" key="6">
    <source>
        <dbReference type="Pfam" id="PF24626"/>
    </source>
</evidence>
<evidence type="ECO:0000259" key="3">
    <source>
        <dbReference type="Pfam" id="PF00078"/>
    </source>
</evidence>
<proteinExistence type="predicted"/>
<dbReference type="InterPro" id="IPR043502">
    <property type="entry name" value="DNA/RNA_pol_sf"/>
</dbReference>
<reference evidence="8" key="1">
    <citation type="journal article" date="2019" name="Plant Biotechnol. J.">
        <title>Genome sequencing of the Australian wild diploid species Gossypium australe highlights disease resistance and delayed gland morphogenesis.</title>
        <authorList>
            <person name="Cai Y."/>
            <person name="Cai X."/>
            <person name="Wang Q."/>
            <person name="Wang P."/>
            <person name="Zhang Y."/>
            <person name="Cai C."/>
            <person name="Xu Y."/>
            <person name="Wang K."/>
            <person name="Zhou Z."/>
            <person name="Wang C."/>
            <person name="Geng S."/>
            <person name="Li B."/>
            <person name="Dong Q."/>
            <person name="Hou Y."/>
            <person name="Wang H."/>
            <person name="Ai P."/>
            <person name="Liu Z."/>
            <person name="Yi F."/>
            <person name="Sun M."/>
            <person name="An G."/>
            <person name="Cheng J."/>
            <person name="Zhang Y."/>
            <person name="Shi Q."/>
            <person name="Xie Y."/>
            <person name="Shi X."/>
            <person name="Chang Y."/>
            <person name="Huang F."/>
            <person name="Chen Y."/>
            <person name="Hong S."/>
            <person name="Mi L."/>
            <person name="Sun Q."/>
            <person name="Zhang L."/>
            <person name="Zhou B."/>
            <person name="Peng R."/>
            <person name="Zhang X."/>
            <person name="Liu F."/>
        </authorList>
    </citation>
    <scope>NUCLEOTIDE SEQUENCE [LARGE SCALE GENOMIC DNA]</scope>
    <source>
        <strain evidence="8">cv. PA1801</strain>
    </source>
</reference>
<feature type="domain" description="Retrotransposon gag" evidence="4">
    <location>
        <begin position="89"/>
        <end position="137"/>
    </location>
</feature>
<dbReference type="AlphaFoldDB" id="A0A5B6X387"/>